<reference evidence="2" key="1">
    <citation type="submission" date="2021-02" db="EMBL/GenBank/DDBJ databases">
        <authorList>
            <person name="Han P."/>
        </authorList>
    </citation>
    <scope>NUCLEOTIDE SEQUENCE</scope>
    <source>
        <strain evidence="2">Candidatus Nitrosotenuis uzonensis 5A</strain>
    </source>
</reference>
<keyword evidence="1" id="KW-0812">Transmembrane</keyword>
<evidence type="ECO:0000313" key="3">
    <source>
        <dbReference type="Proteomes" id="UP000655759"/>
    </source>
</evidence>
<dbReference type="Proteomes" id="UP000655759">
    <property type="component" value="Unassembled WGS sequence"/>
</dbReference>
<evidence type="ECO:0000313" key="2">
    <source>
        <dbReference type="EMBL" id="CAE6499034.1"/>
    </source>
</evidence>
<dbReference type="RefSeq" id="WP_205100061.1">
    <property type="nucleotide sequence ID" value="NZ_CAJNAQ010000005.1"/>
</dbReference>
<gene>
    <name evidence="2" type="ORF">NUZ5A_50853</name>
</gene>
<comment type="caution">
    <text evidence="2">The sequence shown here is derived from an EMBL/GenBank/DDBJ whole genome shotgun (WGS) entry which is preliminary data.</text>
</comment>
<feature type="transmembrane region" description="Helical" evidence="1">
    <location>
        <begin position="9"/>
        <end position="30"/>
    </location>
</feature>
<keyword evidence="1" id="KW-1133">Transmembrane helix</keyword>
<dbReference type="EMBL" id="CAJNAQ010000005">
    <property type="protein sequence ID" value="CAE6499034.1"/>
    <property type="molecule type" value="Genomic_DNA"/>
</dbReference>
<organism evidence="2 3">
    <name type="scientific">Candidatus Nitrosotenuis uzonensis</name>
    <dbReference type="NCBI Taxonomy" id="1407055"/>
    <lineage>
        <taxon>Archaea</taxon>
        <taxon>Nitrososphaerota</taxon>
        <taxon>Candidatus Nitrosotenuis</taxon>
    </lineage>
</organism>
<proteinExistence type="predicted"/>
<evidence type="ECO:0000256" key="1">
    <source>
        <dbReference type="SAM" id="Phobius"/>
    </source>
</evidence>
<name>A0A812F5B8_9ARCH</name>
<sequence length="75" mass="8245">MKSSTKTRVAIISGIAMIVFVASLVGLPFIEESALQKAQQESIKKMEQSEERMLEVIAQEKAELEAKIGGRLNIP</sequence>
<keyword evidence="1" id="KW-0472">Membrane</keyword>
<protein>
    <submittedName>
        <fullName evidence="2">Uncharacterized protein</fullName>
    </submittedName>
</protein>
<accession>A0A812F5B8</accession>
<dbReference type="AlphaFoldDB" id="A0A812F5B8"/>